<evidence type="ECO:0000256" key="5">
    <source>
        <dbReference type="ARBA" id="ARBA00022741"/>
    </source>
</evidence>
<name>A0ABT0C9N4_THEVL</name>
<keyword evidence="7" id="KW-0472">Membrane</keyword>
<keyword evidence="10" id="KW-1185">Reference proteome</keyword>
<feature type="domain" description="ABC transporter" evidence="8">
    <location>
        <begin position="7"/>
        <end position="256"/>
    </location>
</feature>
<organism evidence="9 10">
    <name type="scientific">Thermostichus vulcanus str. 'Rupite'</name>
    <dbReference type="NCBI Taxonomy" id="2813851"/>
    <lineage>
        <taxon>Bacteria</taxon>
        <taxon>Bacillati</taxon>
        <taxon>Cyanobacteriota</taxon>
        <taxon>Cyanophyceae</taxon>
        <taxon>Thermostichales</taxon>
        <taxon>Thermostichaceae</taxon>
        <taxon>Thermostichus</taxon>
    </lineage>
</organism>
<dbReference type="PROSITE" id="PS00211">
    <property type="entry name" value="ABC_TRANSPORTER_1"/>
    <property type="match status" value="1"/>
</dbReference>
<dbReference type="InterPro" id="IPR050388">
    <property type="entry name" value="ABC_Ni/Peptide_Import"/>
</dbReference>
<evidence type="ECO:0000256" key="4">
    <source>
        <dbReference type="ARBA" id="ARBA00022475"/>
    </source>
</evidence>
<dbReference type="InterPro" id="IPR003439">
    <property type="entry name" value="ABC_transporter-like_ATP-bd"/>
</dbReference>
<keyword evidence="6 9" id="KW-0067">ATP-binding</keyword>
<evidence type="ECO:0000256" key="7">
    <source>
        <dbReference type="ARBA" id="ARBA00023136"/>
    </source>
</evidence>
<dbReference type="NCBIfam" id="TIGR01727">
    <property type="entry name" value="oligo_HPY"/>
    <property type="match status" value="1"/>
</dbReference>
<dbReference type="InterPro" id="IPR013563">
    <property type="entry name" value="Oligopep_ABC_C"/>
</dbReference>
<reference evidence="9" key="1">
    <citation type="submission" date="2021-02" db="EMBL/GenBank/DDBJ databases">
        <title>The CRISPR/cas machinery reduction and long-range gene transfer in the hot spring cyanobacterium Synechococcus.</title>
        <authorList>
            <person name="Dvorak P."/>
            <person name="Jahodarova E."/>
            <person name="Hasler P."/>
            <person name="Poulickova A."/>
        </authorList>
    </citation>
    <scope>NUCLEOTIDE SEQUENCE</scope>
    <source>
        <strain evidence="9">Rupite</strain>
    </source>
</reference>
<dbReference type="EMBL" id="JAFIRA010000011">
    <property type="protein sequence ID" value="MCJ2542496.1"/>
    <property type="molecule type" value="Genomic_DNA"/>
</dbReference>
<proteinExistence type="inferred from homology"/>
<evidence type="ECO:0000256" key="6">
    <source>
        <dbReference type="ARBA" id="ARBA00022840"/>
    </source>
</evidence>
<dbReference type="PANTHER" id="PTHR43297">
    <property type="entry name" value="OLIGOPEPTIDE TRANSPORT ATP-BINDING PROTEIN APPD"/>
    <property type="match status" value="1"/>
</dbReference>
<dbReference type="PROSITE" id="PS50893">
    <property type="entry name" value="ABC_TRANSPORTER_2"/>
    <property type="match status" value="1"/>
</dbReference>
<gene>
    <name evidence="9" type="ORF">JX360_06175</name>
</gene>
<evidence type="ECO:0000256" key="2">
    <source>
        <dbReference type="ARBA" id="ARBA00005417"/>
    </source>
</evidence>
<dbReference type="Pfam" id="PF00005">
    <property type="entry name" value="ABC_tran"/>
    <property type="match status" value="1"/>
</dbReference>
<keyword evidence="3" id="KW-0813">Transport</keyword>
<comment type="similarity">
    <text evidence="2">Belongs to the ABC transporter superfamily.</text>
</comment>
<dbReference type="InterPro" id="IPR003593">
    <property type="entry name" value="AAA+_ATPase"/>
</dbReference>
<comment type="caution">
    <text evidence="9">The sequence shown here is derived from an EMBL/GenBank/DDBJ whole genome shotgun (WGS) entry which is preliminary data.</text>
</comment>
<evidence type="ECO:0000313" key="9">
    <source>
        <dbReference type="EMBL" id="MCJ2542496.1"/>
    </source>
</evidence>
<dbReference type="CDD" id="cd03257">
    <property type="entry name" value="ABC_NikE_OppD_transporters"/>
    <property type="match status" value="1"/>
</dbReference>
<dbReference type="Proteomes" id="UP000830835">
    <property type="component" value="Unassembled WGS sequence"/>
</dbReference>
<accession>A0ABT0C9N4</accession>
<dbReference type="PANTHER" id="PTHR43297:SF2">
    <property type="entry name" value="DIPEPTIDE TRANSPORT ATP-BINDING PROTEIN DPPD"/>
    <property type="match status" value="1"/>
</dbReference>
<evidence type="ECO:0000256" key="3">
    <source>
        <dbReference type="ARBA" id="ARBA00022448"/>
    </source>
</evidence>
<dbReference type="InterPro" id="IPR017871">
    <property type="entry name" value="ABC_transporter-like_CS"/>
</dbReference>
<keyword evidence="4" id="KW-1003">Cell membrane</keyword>
<evidence type="ECO:0000259" key="8">
    <source>
        <dbReference type="PROSITE" id="PS50893"/>
    </source>
</evidence>
<dbReference type="SMART" id="SM00382">
    <property type="entry name" value="AAA"/>
    <property type="match status" value="1"/>
</dbReference>
<comment type="subcellular location">
    <subcellularLocation>
        <location evidence="1">Cell membrane</location>
        <topology evidence="1">Peripheral membrane protein</topology>
    </subcellularLocation>
</comment>
<dbReference type="GO" id="GO:0005524">
    <property type="term" value="F:ATP binding"/>
    <property type="evidence" value="ECO:0007669"/>
    <property type="project" value="UniProtKB-KW"/>
</dbReference>
<dbReference type="Pfam" id="PF08352">
    <property type="entry name" value="oligo_HPY"/>
    <property type="match status" value="1"/>
</dbReference>
<evidence type="ECO:0000313" key="10">
    <source>
        <dbReference type="Proteomes" id="UP000830835"/>
    </source>
</evidence>
<dbReference type="Gene3D" id="3.40.50.300">
    <property type="entry name" value="P-loop containing nucleotide triphosphate hydrolases"/>
    <property type="match status" value="1"/>
</dbReference>
<dbReference type="RefSeq" id="WP_244349772.1">
    <property type="nucleotide sequence ID" value="NZ_JAFIRA010000011.1"/>
</dbReference>
<dbReference type="SUPFAM" id="SSF52540">
    <property type="entry name" value="P-loop containing nucleoside triphosphate hydrolases"/>
    <property type="match status" value="1"/>
</dbReference>
<evidence type="ECO:0000256" key="1">
    <source>
        <dbReference type="ARBA" id="ARBA00004202"/>
    </source>
</evidence>
<keyword evidence="5" id="KW-0547">Nucleotide-binding</keyword>
<sequence>MARLLEVRRLETRFYTQDGVVHAVNGPSFHVDEGETLGIVGESGSGKSISMLSVMRLIPTPPGKITGGEVLFAGQDLLKLKESEMRRIRGNRIAMIFQDPMTSLNPVLRVSRQITESLQLHLGMSADQARQRAIELLRMVGIPAAAERVDNYPHQFSGGMRQRVMIAMGLSCRPQLLIADEPTTALDVTIQAQIVELIKALRDEIGMAIIWITHDLAFLAGIADRILVMYGGQIMEEAPLHQLYKNPRHPYTIGLLQSIPRLDERRHEKLQPIEGMPPDLVNYPQGCPFAARCRFVIDRCWSEDPELEPVGPAHKVACWVKPEGKEHLLSAAMANEESGSLGRTVNG</sequence>
<protein>
    <submittedName>
        <fullName evidence="9">ABC transporter ATP-binding protein</fullName>
    </submittedName>
</protein>
<dbReference type="InterPro" id="IPR027417">
    <property type="entry name" value="P-loop_NTPase"/>
</dbReference>